<accession>A0A0L8VF56</accession>
<dbReference type="EC" id="2.7.4.3" evidence="5 7"/>
<dbReference type="InterPro" id="IPR027417">
    <property type="entry name" value="P-loop_NTPase"/>
</dbReference>
<sequence length="190" mass="21329">MLNLILFGPPGAGKGTQAQFLTQSFDLIHLSTGDLLRQEIKAETPLGKEAKQLIDKGELVPDQVVIEMIKNKFAANPDAKGFIFDGFPRTVAQAKALDNLLEENKTPIKAMLCLEVERQELIDRILFRGKTSGRSDDQDVWIIEKRISVYNKKTAPIKEYYEAQNKHFPIDGMGTVDEIASRLKNTVRSL</sequence>
<feature type="binding site" evidence="5">
    <location>
        <position position="146"/>
    </location>
    <ligand>
        <name>AMP</name>
        <dbReference type="ChEBI" id="CHEBI:456215"/>
    </ligand>
</feature>
<dbReference type="GO" id="GO:0005524">
    <property type="term" value="F:ATP binding"/>
    <property type="evidence" value="ECO:0007669"/>
    <property type="project" value="UniProtKB-UniRule"/>
</dbReference>
<feature type="binding site" evidence="5">
    <location>
        <begin position="11"/>
        <end position="16"/>
    </location>
    <ligand>
        <name>ATP</name>
        <dbReference type="ChEBI" id="CHEBI:30616"/>
    </ligand>
</feature>
<feature type="binding site" evidence="5">
    <location>
        <position position="128"/>
    </location>
    <ligand>
        <name>ATP</name>
        <dbReference type="ChEBI" id="CHEBI:30616"/>
    </ligand>
</feature>
<keyword evidence="3 5" id="KW-0547">Nucleotide-binding</keyword>
<dbReference type="NCBIfam" id="NF011100">
    <property type="entry name" value="PRK14527.1"/>
    <property type="match status" value="1"/>
</dbReference>
<comment type="domain">
    <text evidence="5">Consists of three domains, a large central CORE domain and two small peripheral domains, NMPbind and LID, which undergo movements during catalysis. The LID domain closes over the site of phosphoryl transfer upon ATP binding. Assembling and dissambling the active center during each catalytic cycle provides an effective means to prevent ATP hydrolysis.</text>
</comment>
<evidence type="ECO:0000256" key="1">
    <source>
        <dbReference type="ARBA" id="ARBA00022679"/>
    </source>
</evidence>
<evidence type="ECO:0000256" key="7">
    <source>
        <dbReference type="RuleBase" id="RU003331"/>
    </source>
</evidence>
<name>A0A0L8VF56_9BACT</name>
<dbReference type="InterPro" id="IPR033690">
    <property type="entry name" value="Adenylat_kinase_CS"/>
</dbReference>
<evidence type="ECO:0000313" key="9">
    <source>
        <dbReference type="Proteomes" id="UP000036958"/>
    </source>
</evidence>
<comment type="similarity">
    <text evidence="5 6">Belongs to the adenylate kinase family.</text>
</comment>
<dbReference type="Gene3D" id="3.40.50.300">
    <property type="entry name" value="P-loop containing nucleotide triphosphate hydrolases"/>
    <property type="match status" value="1"/>
</dbReference>
<evidence type="ECO:0000256" key="6">
    <source>
        <dbReference type="RuleBase" id="RU003330"/>
    </source>
</evidence>
<feature type="binding site" evidence="5">
    <location>
        <position position="37"/>
    </location>
    <ligand>
        <name>AMP</name>
        <dbReference type="ChEBI" id="CHEBI:456215"/>
    </ligand>
</feature>
<dbReference type="InterPro" id="IPR000850">
    <property type="entry name" value="Adenylat/UMP-CMP_kin"/>
</dbReference>
<feature type="binding site" evidence="5">
    <location>
        <position position="174"/>
    </location>
    <ligand>
        <name>ATP</name>
        <dbReference type="ChEBI" id="CHEBI:30616"/>
    </ligand>
</feature>
<dbReference type="PRINTS" id="PR00094">
    <property type="entry name" value="ADENYLTKNASE"/>
</dbReference>
<comment type="function">
    <text evidence="5">Catalyzes the reversible transfer of the terminal phosphate group between ATP and AMP. Plays an important role in cellular energy homeostasis and in adenine nucleotide metabolism.</text>
</comment>
<dbReference type="NCBIfam" id="NF001381">
    <property type="entry name" value="PRK00279.1-3"/>
    <property type="match status" value="1"/>
</dbReference>
<feature type="region of interest" description="NMP" evidence="5">
    <location>
        <begin position="31"/>
        <end position="60"/>
    </location>
</feature>
<comment type="subunit">
    <text evidence="5 7">Monomer.</text>
</comment>
<keyword evidence="5 7" id="KW-0067">ATP-binding</keyword>
<gene>
    <name evidence="5" type="primary">adk</name>
    <name evidence="8" type="ORF">NC99_01340</name>
</gene>
<comment type="subcellular location">
    <subcellularLocation>
        <location evidence="5 7">Cytoplasm</location>
    </subcellularLocation>
</comment>
<comment type="pathway">
    <text evidence="5">Purine metabolism; AMP biosynthesis via salvage pathway; AMP from ADP: step 1/1.</text>
</comment>
<dbReference type="RefSeq" id="WP_053178792.1">
    <property type="nucleotide sequence ID" value="NZ_LGIA01000006.1"/>
</dbReference>
<keyword evidence="2 5" id="KW-0545">Nucleotide biosynthesis</keyword>
<dbReference type="EMBL" id="LGIA01000006">
    <property type="protein sequence ID" value="KOH47091.1"/>
    <property type="molecule type" value="Genomic_DNA"/>
</dbReference>
<reference evidence="9" key="1">
    <citation type="submission" date="2015-07" db="EMBL/GenBank/DDBJ databases">
        <title>Genome sequencing of Sunxiuqinia dokdonensis strain SK.</title>
        <authorList>
            <person name="Ahn S."/>
            <person name="Kim B.-C."/>
        </authorList>
    </citation>
    <scope>NUCLEOTIDE SEQUENCE [LARGE SCALE GENOMIC DNA]</scope>
    <source>
        <strain evidence="9">SK</strain>
    </source>
</reference>
<keyword evidence="5" id="KW-0963">Cytoplasm</keyword>
<dbReference type="NCBIfam" id="NF011104">
    <property type="entry name" value="PRK14531.1"/>
    <property type="match status" value="1"/>
</dbReference>
<comment type="caution">
    <text evidence="5">Lacks conserved residue(s) required for the propagation of feature annotation.</text>
</comment>
<keyword evidence="4 5" id="KW-0418">Kinase</keyword>
<evidence type="ECO:0000313" key="8">
    <source>
        <dbReference type="EMBL" id="KOH47091.1"/>
    </source>
</evidence>
<dbReference type="Proteomes" id="UP000036958">
    <property type="component" value="Unassembled WGS sequence"/>
</dbReference>
<feature type="binding site" evidence="5">
    <location>
        <position position="32"/>
    </location>
    <ligand>
        <name>AMP</name>
        <dbReference type="ChEBI" id="CHEBI:456215"/>
    </ligand>
</feature>
<evidence type="ECO:0000256" key="5">
    <source>
        <dbReference type="HAMAP-Rule" id="MF_00235"/>
    </source>
</evidence>
<dbReference type="PATRIC" id="fig|1409788.3.peg.139"/>
<dbReference type="SUPFAM" id="SSF52540">
    <property type="entry name" value="P-loop containing nucleoside triphosphate hydrolases"/>
    <property type="match status" value="1"/>
</dbReference>
<dbReference type="HAMAP" id="MF_00235">
    <property type="entry name" value="Adenylate_kinase_Adk"/>
    <property type="match status" value="1"/>
</dbReference>
<comment type="caution">
    <text evidence="8">The sequence shown here is derived from an EMBL/GenBank/DDBJ whole genome shotgun (WGS) entry which is preliminary data.</text>
</comment>
<dbReference type="CDD" id="cd01428">
    <property type="entry name" value="ADK"/>
    <property type="match status" value="1"/>
</dbReference>
<keyword evidence="1 5" id="KW-0808">Transferase</keyword>
<feature type="binding site" evidence="5">
    <location>
        <begin position="86"/>
        <end position="89"/>
    </location>
    <ligand>
        <name>AMP</name>
        <dbReference type="ChEBI" id="CHEBI:456215"/>
    </ligand>
</feature>
<dbReference type="GO" id="GO:0044209">
    <property type="term" value="P:AMP salvage"/>
    <property type="evidence" value="ECO:0007669"/>
    <property type="project" value="UniProtKB-UniRule"/>
</dbReference>
<evidence type="ECO:0000256" key="4">
    <source>
        <dbReference type="ARBA" id="ARBA00022777"/>
    </source>
</evidence>
<keyword evidence="9" id="KW-1185">Reference proteome</keyword>
<feature type="binding site" evidence="5">
    <location>
        <begin position="58"/>
        <end position="60"/>
    </location>
    <ligand>
        <name>AMP</name>
        <dbReference type="ChEBI" id="CHEBI:456215"/>
    </ligand>
</feature>
<dbReference type="GO" id="GO:0004017">
    <property type="term" value="F:AMP kinase activity"/>
    <property type="evidence" value="ECO:0007669"/>
    <property type="project" value="UniProtKB-UniRule"/>
</dbReference>
<comment type="catalytic activity">
    <reaction evidence="5 7">
        <text>AMP + ATP = 2 ADP</text>
        <dbReference type="Rhea" id="RHEA:12973"/>
        <dbReference type="ChEBI" id="CHEBI:30616"/>
        <dbReference type="ChEBI" id="CHEBI:456215"/>
        <dbReference type="ChEBI" id="CHEBI:456216"/>
        <dbReference type="EC" id="2.7.4.3"/>
    </reaction>
</comment>
<feature type="binding site" evidence="5">
    <location>
        <position position="134"/>
    </location>
    <ligand>
        <name>AMP</name>
        <dbReference type="ChEBI" id="CHEBI:456215"/>
    </ligand>
</feature>
<evidence type="ECO:0000256" key="2">
    <source>
        <dbReference type="ARBA" id="ARBA00022727"/>
    </source>
</evidence>
<dbReference type="UniPathway" id="UPA00588">
    <property type="reaction ID" value="UER00649"/>
</dbReference>
<protein>
    <recommendedName>
        <fullName evidence="5 7">Adenylate kinase</fullName>
        <shortName evidence="5">AK</shortName>
        <ecNumber evidence="5 7">2.7.4.3</ecNumber>
    </recommendedName>
    <alternativeName>
        <fullName evidence="5">ATP-AMP transphosphorylase</fullName>
    </alternativeName>
    <alternativeName>
        <fullName evidence="5">ATP:AMP phosphotransferase</fullName>
    </alternativeName>
    <alternativeName>
        <fullName evidence="5">Adenylate monophosphate kinase</fullName>
    </alternativeName>
</protein>
<feature type="binding site" evidence="5">
    <location>
        <position position="93"/>
    </location>
    <ligand>
        <name>AMP</name>
        <dbReference type="ChEBI" id="CHEBI:456215"/>
    </ligand>
</feature>
<dbReference type="AlphaFoldDB" id="A0A0L8VF56"/>
<dbReference type="OrthoDB" id="9805030at2"/>
<proteinExistence type="inferred from homology"/>
<organism evidence="8 9">
    <name type="scientific">Sunxiuqinia dokdonensis</name>
    <dbReference type="NCBI Taxonomy" id="1409788"/>
    <lineage>
        <taxon>Bacteria</taxon>
        <taxon>Pseudomonadati</taxon>
        <taxon>Bacteroidota</taxon>
        <taxon>Bacteroidia</taxon>
        <taxon>Marinilabiliales</taxon>
        <taxon>Prolixibacteraceae</taxon>
        <taxon>Sunxiuqinia</taxon>
    </lineage>
</organism>
<evidence type="ECO:0000256" key="3">
    <source>
        <dbReference type="ARBA" id="ARBA00022741"/>
    </source>
</evidence>
<dbReference type="NCBIfam" id="NF011105">
    <property type="entry name" value="PRK14532.1"/>
    <property type="match status" value="1"/>
</dbReference>
<dbReference type="PANTHER" id="PTHR23359">
    <property type="entry name" value="NUCLEOTIDE KINASE"/>
    <property type="match status" value="1"/>
</dbReference>
<dbReference type="STRING" id="1409788.NC99_01340"/>
<dbReference type="PROSITE" id="PS00113">
    <property type="entry name" value="ADENYLATE_KINASE"/>
    <property type="match status" value="1"/>
</dbReference>
<dbReference type="Pfam" id="PF00406">
    <property type="entry name" value="ADK"/>
    <property type="match status" value="1"/>
</dbReference>
<dbReference type="GO" id="GO:0005737">
    <property type="term" value="C:cytoplasm"/>
    <property type="evidence" value="ECO:0007669"/>
    <property type="project" value="UniProtKB-SubCell"/>
</dbReference>